<evidence type="ECO:0000313" key="10">
    <source>
        <dbReference type="Proteomes" id="UP001057877"/>
    </source>
</evidence>
<dbReference type="NCBIfam" id="TIGR00912">
    <property type="entry name" value="2A0309"/>
    <property type="match status" value="1"/>
</dbReference>
<dbReference type="Proteomes" id="UP001057877">
    <property type="component" value="Chromosome"/>
</dbReference>
<keyword evidence="3" id="KW-0813">Transport</keyword>
<evidence type="ECO:0000256" key="2">
    <source>
        <dbReference type="ARBA" id="ARBA00007998"/>
    </source>
</evidence>
<comment type="similarity">
    <text evidence="2">Belongs to the amino acid-polyamine-organocation (APC) superfamily. Spore germination protein (SGP) (TC 2.A.3.9) family.</text>
</comment>
<feature type="transmembrane region" description="Helical" evidence="8">
    <location>
        <begin position="147"/>
        <end position="164"/>
    </location>
</feature>
<name>A0ABY5S992_9BACL</name>
<comment type="subcellular location">
    <subcellularLocation>
        <location evidence="1">Membrane</location>
        <topology evidence="1">Multi-pass membrane protein</topology>
    </subcellularLocation>
</comment>
<dbReference type="Gene3D" id="1.20.1740.10">
    <property type="entry name" value="Amino acid/polyamine transporter I"/>
    <property type="match status" value="1"/>
</dbReference>
<keyword evidence="10" id="KW-1185">Reference proteome</keyword>
<feature type="transmembrane region" description="Helical" evidence="8">
    <location>
        <begin position="117"/>
        <end position="135"/>
    </location>
</feature>
<keyword evidence="4" id="KW-0309">Germination</keyword>
<dbReference type="Pfam" id="PF03845">
    <property type="entry name" value="Spore_permease"/>
    <property type="match status" value="1"/>
</dbReference>
<dbReference type="PANTHER" id="PTHR34975:SF2">
    <property type="entry name" value="SPORE GERMINATION PROTEIN A2"/>
    <property type="match status" value="1"/>
</dbReference>
<evidence type="ECO:0000256" key="1">
    <source>
        <dbReference type="ARBA" id="ARBA00004141"/>
    </source>
</evidence>
<feature type="transmembrane region" description="Helical" evidence="8">
    <location>
        <begin position="307"/>
        <end position="329"/>
    </location>
</feature>
<feature type="transmembrane region" description="Helical" evidence="8">
    <location>
        <begin position="40"/>
        <end position="60"/>
    </location>
</feature>
<keyword evidence="5 8" id="KW-0812">Transmembrane</keyword>
<accession>A0ABY5S992</accession>
<dbReference type="RefSeq" id="WP_258384960.1">
    <property type="nucleotide sequence ID" value="NZ_CP091430.1"/>
</dbReference>
<dbReference type="PANTHER" id="PTHR34975">
    <property type="entry name" value="SPORE GERMINATION PROTEIN A2"/>
    <property type="match status" value="1"/>
</dbReference>
<feature type="transmembrane region" description="Helical" evidence="8">
    <location>
        <begin position="218"/>
        <end position="244"/>
    </location>
</feature>
<protein>
    <submittedName>
        <fullName evidence="9">Spore germination protein</fullName>
    </submittedName>
</protein>
<organism evidence="9 10">
    <name type="scientific">Paenibacillus spongiae</name>
    <dbReference type="NCBI Taxonomy" id="2909671"/>
    <lineage>
        <taxon>Bacteria</taxon>
        <taxon>Bacillati</taxon>
        <taxon>Bacillota</taxon>
        <taxon>Bacilli</taxon>
        <taxon>Bacillales</taxon>
        <taxon>Paenibacillaceae</taxon>
        <taxon>Paenibacillus</taxon>
    </lineage>
</organism>
<evidence type="ECO:0000256" key="8">
    <source>
        <dbReference type="SAM" id="Phobius"/>
    </source>
</evidence>
<keyword evidence="7 8" id="KW-0472">Membrane</keyword>
<evidence type="ECO:0000256" key="4">
    <source>
        <dbReference type="ARBA" id="ARBA00022544"/>
    </source>
</evidence>
<feature type="transmembrane region" description="Helical" evidence="8">
    <location>
        <begin position="12"/>
        <end position="34"/>
    </location>
</feature>
<feature type="transmembrane region" description="Helical" evidence="8">
    <location>
        <begin position="184"/>
        <end position="206"/>
    </location>
</feature>
<evidence type="ECO:0000313" key="9">
    <source>
        <dbReference type="EMBL" id="UVI28873.1"/>
    </source>
</evidence>
<feature type="transmembrane region" description="Helical" evidence="8">
    <location>
        <begin position="270"/>
        <end position="295"/>
    </location>
</feature>
<evidence type="ECO:0000256" key="3">
    <source>
        <dbReference type="ARBA" id="ARBA00022448"/>
    </source>
</evidence>
<feature type="transmembrane region" description="Helical" evidence="8">
    <location>
        <begin position="81"/>
        <end position="102"/>
    </location>
</feature>
<keyword evidence="6 8" id="KW-1133">Transmembrane helix</keyword>
<dbReference type="EMBL" id="CP091430">
    <property type="protein sequence ID" value="UVI28873.1"/>
    <property type="molecule type" value="Genomic_DNA"/>
</dbReference>
<feature type="transmembrane region" description="Helical" evidence="8">
    <location>
        <begin position="335"/>
        <end position="358"/>
    </location>
</feature>
<evidence type="ECO:0000256" key="5">
    <source>
        <dbReference type="ARBA" id="ARBA00022692"/>
    </source>
</evidence>
<proteinExistence type="inferred from homology"/>
<gene>
    <name evidence="9" type="ORF">L1F29_26045</name>
</gene>
<evidence type="ECO:0000256" key="6">
    <source>
        <dbReference type="ARBA" id="ARBA00022989"/>
    </source>
</evidence>
<sequence length="364" mass="40324">MLDNVKISIRQMTALVIFMSIGDSILVLPTIIAATSKQDAWISAVIGIAAGMLIASIILLQYRVNPSASQIELNLKVFGKWIGWPLSLLFVVHYLLMTSAIIREVGSFMTTMMMPETPIWSIQAILLLILVSGVRSGLEPIVRTGEIFLPLYLLFFAALIILILPETKLDHLKPYLGEGIIPTVQGSIYLAAYSFSELIALAMVLPNVRPGKNLTRDFMLAALFGGCSILAVILGTILVLGPYITAHQNYPAYALAKKISIGQFLERVEAIFAIMWIISTYFKCTIYFYALNAGITQLFKLRDNRSLTIPLGILLFGTAYALSPNAVLYNESLKLYWPFWDLTFSMVFPLGLIAVYGIRKLARG</sequence>
<reference evidence="9" key="1">
    <citation type="submission" date="2022-01" db="EMBL/GenBank/DDBJ databases">
        <title>Paenibacillus spongiae sp. nov., isolated from marine sponge.</title>
        <authorList>
            <person name="Li Z."/>
            <person name="Zhang M."/>
        </authorList>
    </citation>
    <scope>NUCLEOTIDE SEQUENCE</scope>
    <source>
        <strain evidence="9">PHS-Z3</strain>
    </source>
</reference>
<dbReference type="InterPro" id="IPR004761">
    <property type="entry name" value="Spore_GerAB"/>
</dbReference>
<evidence type="ECO:0000256" key="7">
    <source>
        <dbReference type="ARBA" id="ARBA00023136"/>
    </source>
</evidence>